<dbReference type="Gene3D" id="3.40.50.300">
    <property type="entry name" value="P-loop containing nucleotide triphosphate hydrolases"/>
    <property type="match status" value="1"/>
</dbReference>
<dbReference type="SMART" id="SM00382">
    <property type="entry name" value="AAA"/>
    <property type="match status" value="1"/>
</dbReference>
<dbReference type="PROSITE" id="PS00211">
    <property type="entry name" value="ABC_TRANSPORTER_1"/>
    <property type="match status" value="1"/>
</dbReference>
<proteinExistence type="predicted"/>
<dbReference type="Pfam" id="PF00664">
    <property type="entry name" value="ABC_membrane"/>
    <property type="match status" value="1"/>
</dbReference>
<dbReference type="OrthoDB" id="9770415at2"/>
<dbReference type="STRING" id="1423724.FC32_GL001698"/>
<keyword evidence="3" id="KW-1003">Cell membrane</keyword>
<dbReference type="FunFam" id="3.40.50.300:FF:000221">
    <property type="entry name" value="Multidrug ABC transporter ATP-binding protein"/>
    <property type="match status" value="1"/>
</dbReference>
<feature type="transmembrane region" description="Helical" evidence="9">
    <location>
        <begin position="233"/>
        <end position="257"/>
    </location>
</feature>
<dbReference type="eggNOG" id="COG1132">
    <property type="taxonomic scope" value="Bacteria"/>
</dbReference>
<dbReference type="GO" id="GO:0016887">
    <property type="term" value="F:ATP hydrolysis activity"/>
    <property type="evidence" value="ECO:0007669"/>
    <property type="project" value="InterPro"/>
</dbReference>
<comment type="caution">
    <text evidence="12">The sequence shown here is derived from an EMBL/GenBank/DDBJ whole genome shotgun (WGS) entry which is preliminary data.</text>
</comment>
<dbReference type="InterPro" id="IPR003439">
    <property type="entry name" value="ABC_transporter-like_ATP-bd"/>
</dbReference>
<feature type="transmembrane region" description="Helical" evidence="9">
    <location>
        <begin position="122"/>
        <end position="149"/>
    </location>
</feature>
<accession>A0A0R1U1N6</accession>
<dbReference type="InterPro" id="IPR027417">
    <property type="entry name" value="P-loop_NTPase"/>
</dbReference>
<dbReference type="AlphaFoldDB" id="A0A0R1U1N6"/>
<keyword evidence="7 9" id="KW-1133">Transmembrane helix</keyword>
<dbReference type="InterPro" id="IPR017871">
    <property type="entry name" value="ABC_transporter-like_CS"/>
</dbReference>
<evidence type="ECO:0000256" key="5">
    <source>
        <dbReference type="ARBA" id="ARBA00022741"/>
    </source>
</evidence>
<dbReference type="RefSeq" id="WP_025087030.1">
    <property type="nucleotide sequence ID" value="NZ_AZFT01000004.1"/>
</dbReference>
<dbReference type="InterPro" id="IPR003593">
    <property type="entry name" value="AAA+_ATPase"/>
</dbReference>
<dbReference type="PROSITE" id="PS50929">
    <property type="entry name" value="ABC_TM1F"/>
    <property type="match status" value="1"/>
</dbReference>
<keyword evidence="2" id="KW-0813">Transport</keyword>
<dbReference type="InterPro" id="IPR039421">
    <property type="entry name" value="Type_1_exporter"/>
</dbReference>
<dbReference type="PANTHER" id="PTHR24221:SF618">
    <property type="entry name" value="ABC TRANSPORTER ATP-BINDING PROTEIN_PERMEASE"/>
    <property type="match status" value="1"/>
</dbReference>
<evidence type="ECO:0000256" key="2">
    <source>
        <dbReference type="ARBA" id="ARBA00022448"/>
    </source>
</evidence>
<evidence type="ECO:0000256" key="9">
    <source>
        <dbReference type="SAM" id="Phobius"/>
    </source>
</evidence>
<dbReference type="InterPro" id="IPR011527">
    <property type="entry name" value="ABC1_TM_dom"/>
</dbReference>
<dbReference type="Gene3D" id="1.20.1560.10">
    <property type="entry name" value="ABC transporter type 1, transmembrane domain"/>
    <property type="match status" value="1"/>
</dbReference>
<feature type="domain" description="ABC transporter" evidence="10">
    <location>
        <begin position="330"/>
        <end position="565"/>
    </location>
</feature>
<keyword evidence="13" id="KW-1185">Reference proteome</keyword>
<protein>
    <submittedName>
        <fullName evidence="12">Multidrug ABC transporter permease ATP-binding protein</fullName>
    </submittedName>
</protein>
<dbReference type="GO" id="GO:0005524">
    <property type="term" value="F:ATP binding"/>
    <property type="evidence" value="ECO:0007669"/>
    <property type="project" value="UniProtKB-KW"/>
</dbReference>
<keyword evidence="5" id="KW-0547">Nucleotide-binding</keyword>
<evidence type="ECO:0000313" key="12">
    <source>
        <dbReference type="EMBL" id="KRL87276.1"/>
    </source>
</evidence>
<feature type="transmembrane region" description="Helical" evidence="9">
    <location>
        <begin position="12"/>
        <end position="31"/>
    </location>
</feature>
<dbReference type="InterPro" id="IPR036640">
    <property type="entry name" value="ABC1_TM_sf"/>
</dbReference>
<feature type="domain" description="ABC transmembrane type-1" evidence="11">
    <location>
        <begin position="16"/>
        <end position="297"/>
    </location>
</feature>
<evidence type="ECO:0000259" key="11">
    <source>
        <dbReference type="PROSITE" id="PS50929"/>
    </source>
</evidence>
<evidence type="ECO:0000256" key="4">
    <source>
        <dbReference type="ARBA" id="ARBA00022692"/>
    </source>
</evidence>
<dbReference type="PROSITE" id="PS50893">
    <property type="entry name" value="ABC_TRANSPORTER_2"/>
    <property type="match status" value="1"/>
</dbReference>
<dbReference type="SUPFAM" id="SSF90123">
    <property type="entry name" value="ABC transporter transmembrane region"/>
    <property type="match status" value="1"/>
</dbReference>
<evidence type="ECO:0000256" key="7">
    <source>
        <dbReference type="ARBA" id="ARBA00022989"/>
    </source>
</evidence>
<evidence type="ECO:0000256" key="3">
    <source>
        <dbReference type="ARBA" id="ARBA00022475"/>
    </source>
</evidence>
<feature type="transmembrane region" description="Helical" evidence="9">
    <location>
        <begin position="277"/>
        <end position="296"/>
    </location>
</feature>
<dbReference type="Pfam" id="PF00005">
    <property type="entry name" value="ABC_tran"/>
    <property type="match status" value="1"/>
</dbReference>
<evidence type="ECO:0000259" key="10">
    <source>
        <dbReference type="PROSITE" id="PS50893"/>
    </source>
</evidence>
<dbReference type="GO" id="GO:0005886">
    <property type="term" value="C:plasma membrane"/>
    <property type="evidence" value="ECO:0007669"/>
    <property type="project" value="UniProtKB-SubCell"/>
</dbReference>
<name>A0A0R1U1N6_9LACO</name>
<reference evidence="12 13" key="1">
    <citation type="journal article" date="2015" name="Genome Announc.">
        <title>Expanding the biotechnology potential of lactobacilli through comparative genomics of 213 strains and associated genera.</title>
        <authorList>
            <person name="Sun Z."/>
            <person name="Harris H.M."/>
            <person name="McCann A."/>
            <person name="Guo C."/>
            <person name="Argimon S."/>
            <person name="Zhang W."/>
            <person name="Yang X."/>
            <person name="Jeffery I.B."/>
            <person name="Cooney J.C."/>
            <person name="Kagawa T.F."/>
            <person name="Liu W."/>
            <person name="Song Y."/>
            <person name="Salvetti E."/>
            <person name="Wrobel A."/>
            <person name="Rasinkangas P."/>
            <person name="Parkhill J."/>
            <person name="Rea M.C."/>
            <person name="O'Sullivan O."/>
            <person name="Ritari J."/>
            <person name="Douillard F.P."/>
            <person name="Paul Ross R."/>
            <person name="Yang R."/>
            <person name="Briner A.E."/>
            <person name="Felis G.E."/>
            <person name="de Vos W.M."/>
            <person name="Barrangou R."/>
            <person name="Klaenhammer T.R."/>
            <person name="Caufield P.W."/>
            <person name="Cui Y."/>
            <person name="Zhang H."/>
            <person name="O'Toole P.W."/>
        </authorList>
    </citation>
    <scope>NUCLEOTIDE SEQUENCE [LARGE SCALE GENOMIC DNA]</scope>
    <source>
        <strain evidence="12 13">DSM 16634</strain>
    </source>
</reference>
<keyword evidence="4 9" id="KW-0812">Transmembrane</keyword>
<feature type="transmembrane region" description="Helical" evidence="9">
    <location>
        <begin position="155"/>
        <end position="176"/>
    </location>
</feature>
<comment type="subcellular location">
    <subcellularLocation>
        <location evidence="1">Cell membrane</location>
        <topology evidence="1">Multi-pass membrane protein</topology>
    </subcellularLocation>
</comment>
<dbReference type="PANTHER" id="PTHR24221">
    <property type="entry name" value="ATP-BINDING CASSETTE SUB-FAMILY B"/>
    <property type="match status" value="1"/>
</dbReference>
<sequence length="581" mass="64465">MQILKPHFKRYWGSIVGAVVSIIIVAVSSLMQPRVLQYILDNLLKNDRQAMFHDGIVLVALAVVGVLAGITNVYFAARVAQGVTSDLREETYRKIQTFSLSNIEKFSASTLVVRLINDMNQVLNVVMMTFMQVLRVPIMVIGAFIMGIITIPRFWWLQVLMFLAVAVTLGLTFPQLGKMFSRFQKKLDKSNMIAKEAMQGIRVVKSFNQQENEETRFNEVSDEMNDLNIKIGYVFSCLLPAFFLICNLGITAVVYLVGLNVENNPGELAAITSYIGYLMQMLYTLAFGGMTLAMYARGTVALRRIKAVLDTKPDLVFAKDAPEVELSGDVEFKNVSFAYPGSDNETLQDISFTAKQGELIGIVGSTGSGKSTLAQLMTRLYDPTAGSVKVGGVDLRKVNEKSLRQAVALVLQKALLFSGTIADNLRQGKRDATTKDFKWAAEISQAAEFVERYDDQYEHLVEERSANFSGGQKQRLSIARGVVGKPKVLILDDSTSALDARSEKKVKEALEQKLTDTTIFVIAEKIFSVMDADKILVLDEGKLVAVGSHAELLETSDIYREIYATQRTKEALDEGEVLENE</sequence>
<dbReference type="CDD" id="cd18548">
    <property type="entry name" value="ABC_6TM_Tm287_like"/>
    <property type="match status" value="1"/>
</dbReference>
<dbReference type="GO" id="GO:0140359">
    <property type="term" value="F:ABC-type transporter activity"/>
    <property type="evidence" value="ECO:0007669"/>
    <property type="project" value="InterPro"/>
</dbReference>
<evidence type="ECO:0000256" key="8">
    <source>
        <dbReference type="ARBA" id="ARBA00023136"/>
    </source>
</evidence>
<evidence type="ECO:0000313" key="13">
    <source>
        <dbReference type="Proteomes" id="UP000051324"/>
    </source>
</evidence>
<keyword evidence="6 12" id="KW-0067">ATP-binding</keyword>
<gene>
    <name evidence="12" type="ORF">FC32_GL001698</name>
</gene>
<evidence type="ECO:0000256" key="1">
    <source>
        <dbReference type="ARBA" id="ARBA00004651"/>
    </source>
</evidence>
<feature type="transmembrane region" description="Helical" evidence="9">
    <location>
        <begin position="51"/>
        <end position="75"/>
    </location>
</feature>
<dbReference type="PATRIC" id="fig|1423724.4.peg.1771"/>
<keyword evidence="8 9" id="KW-0472">Membrane</keyword>
<dbReference type="EMBL" id="AZFT01000004">
    <property type="protein sequence ID" value="KRL87276.1"/>
    <property type="molecule type" value="Genomic_DNA"/>
</dbReference>
<dbReference type="Proteomes" id="UP000051324">
    <property type="component" value="Unassembled WGS sequence"/>
</dbReference>
<organism evidence="12 13">
    <name type="scientific">Ligilactobacillus apodemi DSM 16634 = JCM 16172</name>
    <dbReference type="NCBI Taxonomy" id="1423724"/>
    <lineage>
        <taxon>Bacteria</taxon>
        <taxon>Bacillati</taxon>
        <taxon>Bacillota</taxon>
        <taxon>Bacilli</taxon>
        <taxon>Lactobacillales</taxon>
        <taxon>Lactobacillaceae</taxon>
        <taxon>Ligilactobacillus</taxon>
    </lineage>
</organism>
<evidence type="ECO:0000256" key="6">
    <source>
        <dbReference type="ARBA" id="ARBA00022840"/>
    </source>
</evidence>
<dbReference type="SUPFAM" id="SSF52540">
    <property type="entry name" value="P-loop containing nucleoside triphosphate hydrolases"/>
    <property type="match status" value="1"/>
</dbReference>